<dbReference type="GO" id="GO:0034198">
    <property type="term" value="P:cellular response to amino acid starvation"/>
    <property type="evidence" value="ECO:0007669"/>
    <property type="project" value="TreeGrafter"/>
</dbReference>
<comment type="similarity">
    <text evidence="1">Belongs to the NPR2 family.</text>
</comment>
<dbReference type="GO" id="GO:0010508">
    <property type="term" value="P:positive regulation of autophagy"/>
    <property type="evidence" value="ECO:0007669"/>
    <property type="project" value="TreeGrafter"/>
</dbReference>
<organism evidence="2 3">
    <name type="scientific">Amphibalanus amphitrite</name>
    <name type="common">Striped barnacle</name>
    <name type="synonym">Balanus amphitrite</name>
    <dbReference type="NCBI Taxonomy" id="1232801"/>
    <lineage>
        <taxon>Eukaryota</taxon>
        <taxon>Metazoa</taxon>
        <taxon>Ecdysozoa</taxon>
        <taxon>Arthropoda</taxon>
        <taxon>Crustacea</taxon>
        <taxon>Multicrustacea</taxon>
        <taxon>Cirripedia</taxon>
        <taxon>Thoracica</taxon>
        <taxon>Thoracicalcarea</taxon>
        <taxon>Balanomorpha</taxon>
        <taxon>Balanoidea</taxon>
        <taxon>Balanidae</taxon>
        <taxon>Amphibalaninae</taxon>
        <taxon>Amphibalanus</taxon>
    </lineage>
</organism>
<dbReference type="GO" id="GO:0005096">
    <property type="term" value="F:GTPase activator activity"/>
    <property type="evidence" value="ECO:0007669"/>
    <property type="project" value="TreeGrafter"/>
</dbReference>
<dbReference type="PANTHER" id="PTHR12991">
    <property type="entry name" value="NITROGEN PERMEASE REGULATOR 2/TUMOR SUPPRESSOR CANDIDATE 4"/>
    <property type="match status" value="1"/>
</dbReference>
<gene>
    <name evidence="2" type="primary">NPRL2</name>
    <name evidence="2" type="ORF">FJT64_014577</name>
</gene>
<name>A0A6A4V8E6_AMPAM</name>
<dbReference type="GO" id="GO:0005774">
    <property type="term" value="C:vacuolar membrane"/>
    <property type="evidence" value="ECO:0007669"/>
    <property type="project" value="TreeGrafter"/>
</dbReference>
<dbReference type="GO" id="GO:1990130">
    <property type="term" value="C:GATOR1 complex"/>
    <property type="evidence" value="ECO:0007669"/>
    <property type="project" value="TreeGrafter"/>
</dbReference>
<keyword evidence="3" id="KW-1185">Reference proteome</keyword>
<evidence type="ECO:0000256" key="1">
    <source>
        <dbReference type="ARBA" id="ARBA00008433"/>
    </source>
</evidence>
<dbReference type="GO" id="GO:1904262">
    <property type="term" value="P:negative regulation of TORC1 signaling"/>
    <property type="evidence" value="ECO:0007669"/>
    <property type="project" value="TreeGrafter"/>
</dbReference>
<evidence type="ECO:0000313" key="3">
    <source>
        <dbReference type="Proteomes" id="UP000440578"/>
    </source>
</evidence>
<dbReference type="Pfam" id="PF06218">
    <property type="entry name" value="NPR2"/>
    <property type="match status" value="2"/>
</dbReference>
<dbReference type="Proteomes" id="UP000440578">
    <property type="component" value="Unassembled WGS sequence"/>
</dbReference>
<dbReference type="InterPro" id="IPR009348">
    <property type="entry name" value="NPR2-like"/>
</dbReference>
<sequence>MEHECGLLSAADAQTKMAAVMEQMLQGLNSVGHAVLSVDGSVPVHLKVVRTPPAPDHVADHHVPVWVGRRPPRLDHWDMTSQQIIPHIKGVAHVLKISALADVEVQLVKACVRNLLYYGLVELTSIFQYSNTYVVTPDITRLYSDPRLQDECCRAVARDECIPASMGNVFPLYCAMTHDRTLRDICTEHNMQTMRVNERKLVQFGLLRGLIRRVHKYPVHLPELAVGVPLTGRFPEDAYRLFDGRHSYDEICVREGLSSKELDDRIERDPSVIVLRK</sequence>
<accession>A0A6A4V8E6</accession>
<proteinExistence type="inferred from homology"/>
<reference evidence="2 3" key="1">
    <citation type="submission" date="2019-07" db="EMBL/GenBank/DDBJ databases">
        <title>Draft genome assembly of a fouling barnacle, Amphibalanus amphitrite (Darwin, 1854): The first reference genome for Thecostraca.</title>
        <authorList>
            <person name="Kim W."/>
        </authorList>
    </citation>
    <scope>NUCLEOTIDE SEQUENCE [LARGE SCALE GENOMIC DNA]</scope>
    <source>
        <strain evidence="2">SNU_AA5</strain>
        <tissue evidence="2">Soma without cirri and trophi</tissue>
    </source>
</reference>
<evidence type="ECO:0000313" key="2">
    <source>
        <dbReference type="EMBL" id="KAF0286928.1"/>
    </source>
</evidence>
<dbReference type="EMBL" id="VIIS01002221">
    <property type="protein sequence ID" value="KAF0286928.1"/>
    <property type="molecule type" value="Genomic_DNA"/>
</dbReference>
<dbReference type="AlphaFoldDB" id="A0A6A4V8E6"/>
<comment type="caution">
    <text evidence="2">The sequence shown here is derived from an EMBL/GenBank/DDBJ whole genome shotgun (WGS) entry which is preliminary data.</text>
</comment>
<dbReference type="OrthoDB" id="338854at2759"/>
<dbReference type="PANTHER" id="PTHR12991:SF10">
    <property type="entry name" value="GATOR COMPLEX PROTEIN NPRL2"/>
    <property type="match status" value="1"/>
</dbReference>
<protein>
    <submittedName>
        <fullName evidence="2">GATOR complex protein NPRL2</fullName>
    </submittedName>
</protein>